<reference evidence="1 2" key="1">
    <citation type="submission" date="2019-11" db="EMBL/GenBank/DDBJ databases">
        <title>Whole genome sequence of Oryza granulata.</title>
        <authorList>
            <person name="Li W."/>
        </authorList>
    </citation>
    <scope>NUCLEOTIDE SEQUENCE [LARGE SCALE GENOMIC DNA]</scope>
    <source>
        <strain evidence="2">cv. Menghai</strain>
        <tissue evidence="1">Leaf</tissue>
    </source>
</reference>
<dbReference type="Proteomes" id="UP000479710">
    <property type="component" value="Unassembled WGS sequence"/>
</dbReference>
<name>A0A6G1EYL2_9ORYZ</name>
<keyword evidence="2" id="KW-1185">Reference proteome</keyword>
<protein>
    <submittedName>
        <fullName evidence="1">Uncharacterized protein</fullName>
    </submittedName>
</protein>
<gene>
    <name evidence="1" type="ORF">E2562_023015</name>
</gene>
<sequence>MSVMTAMGMAKAAHVSRRPAMTMGGGAGIGRGHACPQVTAALGWRGGAWRRYGGLVPLFPSLRPLSDLMTAGGIGTEMSQRW</sequence>
<proteinExistence type="predicted"/>
<evidence type="ECO:0000313" key="1">
    <source>
        <dbReference type="EMBL" id="KAF0929662.1"/>
    </source>
</evidence>
<organism evidence="1 2">
    <name type="scientific">Oryza meyeriana var. granulata</name>
    <dbReference type="NCBI Taxonomy" id="110450"/>
    <lineage>
        <taxon>Eukaryota</taxon>
        <taxon>Viridiplantae</taxon>
        <taxon>Streptophyta</taxon>
        <taxon>Embryophyta</taxon>
        <taxon>Tracheophyta</taxon>
        <taxon>Spermatophyta</taxon>
        <taxon>Magnoliopsida</taxon>
        <taxon>Liliopsida</taxon>
        <taxon>Poales</taxon>
        <taxon>Poaceae</taxon>
        <taxon>BOP clade</taxon>
        <taxon>Oryzoideae</taxon>
        <taxon>Oryzeae</taxon>
        <taxon>Oryzinae</taxon>
        <taxon>Oryza</taxon>
        <taxon>Oryza meyeriana</taxon>
    </lineage>
</organism>
<dbReference type="EMBL" id="SPHZ02000002">
    <property type="protein sequence ID" value="KAF0929662.1"/>
    <property type="molecule type" value="Genomic_DNA"/>
</dbReference>
<accession>A0A6G1EYL2</accession>
<dbReference type="AlphaFoldDB" id="A0A6G1EYL2"/>
<evidence type="ECO:0000313" key="2">
    <source>
        <dbReference type="Proteomes" id="UP000479710"/>
    </source>
</evidence>
<comment type="caution">
    <text evidence="1">The sequence shown here is derived from an EMBL/GenBank/DDBJ whole genome shotgun (WGS) entry which is preliminary data.</text>
</comment>